<dbReference type="Gene3D" id="2.60.40.10">
    <property type="entry name" value="Immunoglobulins"/>
    <property type="match status" value="1"/>
</dbReference>
<keyword evidence="7" id="KW-0040">ANK repeat</keyword>
<dbReference type="InterPro" id="IPR027417">
    <property type="entry name" value="P-loop_NTPase"/>
</dbReference>
<organism evidence="13">
    <name type="scientific">Spirodela intermedia</name>
    <name type="common">Intermediate duckweed</name>
    <dbReference type="NCBI Taxonomy" id="51605"/>
    <lineage>
        <taxon>Eukaryota</taxon>
        <taxon>Viridiplantae</taxon>
        <taxon>Streptophyta</taxon>
        <taxon>Embryophyta</taxon>
        <taxon>Tracheophyta</taxon>
        <taxon>Spermatophyta</taxon>
        <taxon>Magnoliopsida</taxon>
        <taxon>Liliopsida</taxon>
        <taxon>Araceae</taxon>
        <taxon>Lemnoideae</taxon>
        <taxon>Spirodela</taxon>
    </lineage>
</organism>
<keyword evidence="14" id="KW-1185">Reference proteome</keyword>
<evidence type="ECO:0000313" key="14">
    <source>
        <dbReference type="Proteomes" id="UP001189122"/>
    </source>
</evidence>
<keyword evidence="4" id="KW-0106">Calcium</keyword>
<evidence type="ECO:0000256" key="1">
    <source>
        <dbReference type="ARBA" id="ARBA00004123"/>
    </source>
</evidence>
<evidence type="ECO:0000256" key="6">
    <source>
        <dbReference type="ARBA" id="ARBA00023015"/>
    </source>
</evidence>
<dbReference type="SUPFAM" id="SSF81296">
    <property type="entry name" value="E set domains"/>
    <property type="match status" value="1"/>
</dbReference>
<dbReference type="GO" id="GO:0003712">
    <property type="term" value="F:transcription coregulator activity"/>
    <property type="evidence" value="ECO:0007669"/>
    <property type="project" value="TreeGrafter"/>
</dbReference>
<comment type="similarity">
    <text evidence="2">Belongs to the CAMTA family.</text>
</comment>
<dbReference type="GO" id="GO:0005516">
    <property type="term" value="F:calmodulin binding"/>
    <property type="evidence" value="ECO:0007669"/>
    <property type="project" value="UniProtKB-KW"/>
</dbReference>
<evidence type="ECO:0000256" key="7">
    <source>
        <dbReference type="ARBA" id="ARBA00023043"/>
    </source>
</evidence>
<evidence type="ECO:0000256" key="11">
    <source>
        <dbReference type="ARBA" id="ARBA00023242"/>
    </source>
</evidence>
<dbReference type="GO" id="GO:0006357">
    <property type="term" value="P:regulation of transcription by RNA polymerase II"/>
    <property type="evidence" value="ECO:0007669"/>
    <property type="project" value="TreeGrafter"/>
</dbReference>
<dbReference type="Proteomes" id="UP001189122">
    <property type="component" value="Unassembled WGS sequence"/>
</dbReference>
<reference evidence="13 14" key="1">
    <citation type="submission" date="2019-12" db="EMBL/GenBank/DDBJ databases">
        <authorList>
            <person name="Scholz U."/>
            <person name="Mascher M."/>
            <person name="Fiebig A."/>
        </authorList>
    </citation>
    <scope>NUCLEOTIDE SEQUENCE</scope>
</reference>
<proteinExistence type="inferred from homology"/>
<dbReference type="InterPro" id="IPR002909">
    <property type="entry name" value="IPT_dom"/>
</dbReference>
<dbReference type="Gene3D" id="1.20.5.190">
    <property type="match status" value="1"/>
</dbReference>
<keyword evidence="10" id="KW-0804">Transcription</keyword>
<dbReference type="Pfam" id="PF00612">
    <property type="entry name" value="IQ"/>
    <property type="match status" value="3"/>
</dbReference>
<dbReference type="PANTHER" id="PTHR23335">
    <property type="entry name" value="CALMODULIN-BINDING TRANSCRIPTION ACTIVATOR CAMTA"/>
    <property type="match status" value="1"/>
</dbReference>
<evidence type="ECO:0000256" key="4">
    <source>
        <dbReference type="ARBA" id="ARBA00022837"/>
    </source>
</evidence>
<evidence type="ECO:0000313" key="13">
    <source>
        <dbReference type="EMBL" id="CAA2628615.1"/>
    </source>
</evidence>
<dbReference type="GO" id="GO:0003690">
    <property type="term" value="F:double-stranded DNA binding"/>
    <property type="evidence" value="ECO:0007669"/>
    <property type="project" value="TreeGrafter"/>
</dbReference>
<dbReference type="PANTHER" id="PTHR23335:SF1">
    <property type="entry name" value="CALMODULIN-BINDING TRANSCRIPTION ACTIVATOR, ISOFORM F"/>
    <property type="match status" value="1"/>
</dbReference>
<dbReference type="SMART" id="SM01076">
    <property type="entry name" value="CG-1"/>
    <property type="match status" value="1"/>
</dbReference>
<dbReference type="InterPro" id="IPR036770">
    <property type="entry name" value="Ankyrin_rpt-contain_sf"/>
</dbReference>
<keyword evidence="5" id="KW-0112">Calmodulin-binding</keyword>
<comment type="subcellular location">
    <subcellularLocation>
        <location evidence="1">Nucleus</location>
    </subcellularLocation>
</comment>
<dbReference type="InterPro" id="IPR013783">
    <property type="entry name" value="Ig-like_fold"/>
</dbReference>
<evidence type="ECO:0000256" key="9">
    <source>
        <dbReference type="ARBA" id="ARBA00023159"/>
    </source>
</evidence>
<keyword evidence="8" id="KW-0238">DNA-binding</keyword>
<dbReference type="Pfam" id="PF01833">
    <property type="entry name" value="TIG"/>
    <property type="match status" value="1"/>
</dbReference>
<evidence type="ECO:0000256" key="2">
    <source>
        <dbReference type="ARBA" id="ARBA00008267"/>
    </source>
</evidence>
<feature type="domain" description="CG-1" evidence="12">
    <location>
        <begin position="11"/>
        <end position="137"/>
    </location>
</feature>
<evidence type="ECO:0000256" key="3">
    <source>
        <dbReference type="ARBA" id="ARBA00022737"/>
    </source>
</evidence>
<dbReference type="EMBL" id="CACRZD030000011">
    <property type="protein sequence ID" value="CAA6667862.1"/>
    <property type="molecule type" value="Genomic_DNA"/>
</dbReference>
<dbReference type="PROSITE" id="PS51437">
    <property type="entry name" value="CG_1"/>
    <property type="match status" value="1"/>
</dbReference>
<dbReference type="SUPFAM" id="SSF52540">
    <property type="entry name" value="P-loop containing nucleoside triphosphate hydrolases"/>
    <property type="match status" value="1"/>
</dbReference>
<dbReference type="SUPFAM" id="SSF48403">
    <property type="entry name" value="Ankyrin repeat"/>
    <property type="match status" value="1"/>
</dbReference>
<evidence type="ECO:0000259" key="12">
    <source>
        <dbReference type="PROSITE" id="PS51437"/>
    </source>
</evidence>
<keyword evidence="11" id="KW-0539">Nucleus</keyword>
<dbReference type="Gene3D" id="1.25.40.20">
    <property type="entry name" value="Ankyrin repeat-containing domain"/>
    <property type="match status" value="1"/>
</dbReference>
<dbReference type="InterPro" id="IPR000048">
    <property type="entry name" value="IQ_motif_EF-hand-BS"/>
</dbReference>
<keyword evidence="6" id="KW-0805">Transcription regulation</keyword>
<evidence type="ECO:0000256" key="8">
    <source>
        <dbReference type="ARBA" id="ARBA00023125"/>
    </source>
</evidence>
<protein>
    <recommendedName>
        <fullName evidence="12">CG-1 domain-containing protein</fullName>
    </recommendedName>
</protein>
<sequence>MTRAVSISQQTSKLRSEAQNRWLRPAEVFFILKNYEECSITLEPPNQPPSGSLFLFNKRVLRFFRNDGHAWRRKKDGRAVGEAHERLKVGNVDKLNCYYAHGELNPHFQRRCYWILDQAFEHIVLVHYRDVAEGICMPGRVSDSSTSSPSTFDTLLNAHIDGTTDFSRSPVPAEVASCQSSVETANGDVDAYDTPEGHSTSSMPPFSEELRKIEFQLSLDDDYDLIKENIFPYSGKDNSQAENHINFRGEPILDVHGSKADRSGYLGRDDEPNSFMLLHRTGKDQQLRFQPSNSEDIAGKKSSLFWEEILELTTSSSTGVCTQEKASETFSSEGVPDSSSGRTCAIENDIHLYCTEMSSSYRASEDVMFQEIDYRGNKKSVSICQDPERNSQLHLSAARKILLGPDSPIESSTSAKDTGGVEDEIPYEADKSICGGNSMVLKEETTVDWMSNMNLHACNSTYLSSYPEMLFGQSQSVSPIESGSCLTLSQRQLFSIREISPEWAYSSERTKVIITGDFSCNHSEYDWKVIFGDVEVPVEIIQNGVIRCHAPQHVQGWVTLCLTAGNRESCSEVREFEYRLKPKTSDSTSNLQKAFPEKSSEELLLLMRFGQTLLRGYDAGLIRKVGTTDDQFGQIIELLTVGSNDSFDVVDWLLQELLKDKLKQWLSTKSCESKAIECYLTKEEQNVIHLISGLGYEWALSPVLNAGVGVNFRDLNGWTALHWAAQNGCCALAAGASTVAVTDPTTQDPAGKTPASIAADSGHKGLAGYLSEVRLTSHLSSLTVEECDISNGTAKLLAEKAVESISERSIEVHPDATEDQLSLKDSLAAVRNAAQAAARIQSAFRAHSFRKKYINDQICDEYQLTPKEIHDFSAASKAIRGHRDQKLQSAALCIQKKYRGWRGRKNYLTLRQHVVKIQAHIRGHQVRKKYEEFTWMVGFLEKAILRWRRKGVGLRGFKVESETIEEEADDDILKAFRKQKVDVALDEAFSRVLSVVQSADARQQYRRMLEKYRLAKFDSSSKPSSSSRVDQELEFPKEEAMAYETMDEVWPYT</sequence>
<dbReference type="AlphaFoldDB" id="A0A7I8JEN6"/>
<dbReference type="InterPro" id="IPR005559">
    <property type="entry name" value="CG-1_dom"/>
</dbReference>
<keyword evidence="3" id="KW-0677">Repeat</keyword>
<dbReference type="SMART" id="SM00015">
    <property type="entry name" value="IQ"/>
    <property type="match status" value="3"/>
</dbReference>
<accession>A0A7I8JEN6</accession>
<dbReference type="GO" id="GO:0005634">
    <property type="term" value="C:nucleus"/>
    <property type="evidence" value="ECO:0007669"/>
    <property type="project" value="UniProtKB-SubCell"/>
</dbReference>
<dbReference type="EMBL" id="LR743598">
    <property type="protein sequence ID" value="CAA2628615.1"/>
    <property type="molecule type" value="Genomic_DNA"/>
</dbReference>
<dbReference type="Pfam" id="PF03859">
    <property type="entry name" value="CG-1"/>
    <property type="match status" value="1"/>
</dbReference>
<dbReference type="PROSITE" id="PS50096">
    <property type="entry name" value="IQ"/>
    <property type="match status" value="3"/>
</dbReference>
<keyword evidence="9" id="KW-0010">Activator</keyword>
<dbReference type="InterPro" id="IPR014756">
    <property type="entry name" value="Ig_E-set"/>
</dbReference>
<gene>
    <name evidence="13" type="ORF">SI7747_11014256</name>
</gene>
<evidence type="ECO:0000256" key="10">
    <source>
        <dbReference type="ARBA" id="ARBA00023163"/>
    </source>
</evidence>
<name>A0A7I8JEN6_SPIIN</name>
<dbReference type="FunFam" id="1.20.5.190:FF:000003">
    <property type="entry name" value="Calmodulin-binding transcription activator 2"/>
    <property type="match status" value="1"/>
</dbReference>
<evidence type="ECO:0000256" key="5">
    <source>
        <dbReference type="ARBA" id="ARBA00022860"/>
    </source>
</evidence>